<dbReference type="EMBL" id="CM004401">
    <property type="protein sequence ID" value="OAY27797.1"/>
    <property type="molecule type" value="Genomic_DNA"/>
</dbReference>
<keyword evidence="1" id="KW-0472">Membrane</keyword>
<evidence type="ECO:0000256" key="1">
    <source>
        <dbReference type="SAM" id="Phobius"/>
    </source>
</evidence>
<organism evidence="2">
    <name type="scientific">Manihot esculenta</name>
    <name type="common">Cassava</name>
    <name type="synonym">Jatropha manihot</name>
    <dbReference type="NCBI Taxonomy" id="3983"/>
    <lineage>
        <taxon>Eukaryota</taxon>
        <taxon>Viridiplantae</taxon>
        <taxon>Streptophyta</taxon>
        <taxon>Embryophyta</taxon>
        <taxon>Tracheophyta</taxon>
        <taxon>Spermatophyta</taxon>
        <taxon>Magnoliopsida</taxon>
        <taxon>eudicotyledons</taxon>
        <taxon>Gunneridae</taxon>
        <taxon>Pentapetalae</taxon>
        <taxon>rosids</taxon>
        <taxon>fabids</taxon>
        <taxon>Malpighiales</taxon>
        <taxon>Euphorbiaceae</taxon>
        <taxon>Crotonoideae</taxon>
        <taxon>Manihoteae</taxon>
        <taxon>Manihot</taxon>
    </lineage>
</organism>
<feature type="transmembrane region" description="Helical" evidence="1">
    <location>
        <begin position="21"/>
        <end position="44"/>
    </location>
</feature>
<accession>A0A2C9UDW8</accession>
<dbReference type="AlphaFoldDB" id="A0A2C9UDW8"/>
<reference evidence="2" key="1">
    <citation type="submission" date="2016-02" db="EMBL/GenBank/DDBJ databases">
        <title>WGS assembly of Manihot esculenta.</title>
        <authorList>
            <person name="Bredeson J.V."/>
            <person name="Prochnik S.E."/>
            <person name="Lyons J.B."/>
            <person name="Schmutz J."/>
            <person name="Grimwood J."/>
            <person name="Vrebalov J."/>
            <person name="Bart R.S."/>
            <person name="Amuge T."/>
            <person name="Ferguson M.E."/>
            <person name="Green R."/>
            <person name="Putnam N."/>
            <person name="Stites J."/>
            <person name="Rounsley S."/>
            <person name="Rokhsar D.S."/>
        </authorList>
    </citation>
    <scope>NUCLEOTIDE SEQUENCE [LARGE SCALE GENOMIC DNA]</scope>
    <source>
        <tissue evidence="2">Leaf</tissue>
    </source>
</reference>
<name>A0A2C9UDW8_MANES</name>
<keyword evidence="1" id="KW-0812">Transmembrane</keyword>
<keyword evidence="1" id="KW-1133">Transmembrane helix</keyword>
<sequence length="45" mass="4898">MITRANITTIKKPERSIPSSSGTTIVIFPIAATVPCVFFLISVYL</sequence>
<proteinExistence type="predicted"/>
<evidence type="ECO:0000313" key="2">
    <source>
        <dbReference type="EMBL" id="OAY27797.1"/>
    </source>
</evidence>
<protein>
    <submittedName>
        <fullName evidence="2">Uncharacterized protein</fullName>
    </submittedName>
</protein>
<gene>
    <name evidence="2" type="ORF">MANES_15G016700</name>
</gene>